<dbReference type="PANTHER" id="PTHR11777">
    <property type="entry name" value="ALANYL-TRNA SYNTHETASE"/>
    <property type="match status" value="1"/>
</dbReference>
<dbReference type="PRINTS" id="PR00980">
    <property type="entry name" value="TRNASYNTHALA"/>
</dbReference>
<dbReference type="OMA" id="NCLEIWN"/>
<dbReference type="SUPFAM" id="SSF50447">
    <property type="entry name" value="Translation proteins"/>
    <property type="match status" value="1"/>
</dbReference>
<dbReference type="GO" id="GO:0005739">
    <property type="term" value="C:mitochondrion"/>
    <property type="evidence" value="ECO:0007669"/>
    <property type="project" value="TreeGrafter"/>
</dbReference>
<evidence type="ECO:0000259" key="15">
    <source>
        <dbReference type="PROSITE" id="PS50860"/>
    </source>
</evidence>
<dbReference type="Proteomes" id="UP000011185">
    <property type="component" value="Unassembled WGS sequence"/>
</dbReference>
<dbReference type="InterPro" id="IPR018163">
    <property type="entry name" value="Thr/Ala-tRNA-synth_IIc_edit"/>
</dbReference>
<keyword evidence="17" id="KW-1185">Reference proteome</keyword>
<name>L7JYN6_TRAHO</name>
<evidence type="ECO:0000256" key="14">
    <source>
        <dbReference type="SAM" id="MobiDB-lite"/>
    </source>
</evidence>
<sequence length="1039" mass="116865">MTTKWTAQKLRTAFLEYFQKNGHTIVESSSVLPHNDPTLLFVNSGMVQFKSMFLNQPCQFTGLKRAASIQRCIRAGGKHNDLEDVGFDTYHHTFFEMMGNWSFGDYGKEHAIDLAFRFLTEELRLDSSRMYVSYYVPENDGVAGLHADQETRTIWRKYLPETRILPFTAENFWEMGDTGPCGPCTEIHYDLTGTHGPEHVNTDDPACIEIWNLVFMQFYRDEQGVLSPLDALSVDTGMGMERVLGILNGTTNYGTDLFMPLFEMTGLSYDGVVLSEGEDRSMKGTAGVQQNADRITNGKDGDFSDVQRNADRIKNGKDGDFSDVQRNADRITNDKDDNYPTTRESDNSSSRSDHPKQSTNNFSDSVAQRIIADHARTIAVCLFYGVEFSSEGAGYVLRRITRRMIRVLHSKNVHDLPALVHKAAQILGTPLTDQQMAQLAHEHALFKKTLAQGVKYFNQFGTITAKEMFILKDTYGFPFDLTAQMCREKGIVVDRDELRRLVEQGVRRSKARKGARIGVKRAWAVEHARTAEFLQRDYAHFESTALFAFDEDAIVPLDELRERMKIGLVADRTCFYSEKGGQVGDTGVISFLDEHGRVVRTMSVCDTYKSGEYVVHYGVINGKAGGDCFEGDCFEGEGGCCKGEGDCCKGENDCCEEPKDGRDEGSVAKDGRGNNVKSDGKDLKKVNGSAGNDRHSKTINEQDGLRDKERDKEVKEGKESKDKEGNDTARAEKNAQALKLDMMVDLERRSKIRCNHTATHLLNHVLRTKYGSVQRGSLVADDRLRFDYTMDRKLENAEIKEIEDEVNEMIRKNAEVTVYERRYEEIRDSVVHLPDECYPEVVRIVDAGGARELCGGLHVRMLAHIRCFKIVSEGAISANTRRIIACTGERALECVSNALKIDGYVPGTCNDWEDNLGVLDRMRLLTIKQQKIKESTKMRKSRIRTYSTCTDNVVFADLAGDKKSVLKDLTAIFHNVSKKNAGVIVLARFDGVYPFVCGDVAANAEYVKRWGALHVVRVHGKLCGEIPRLDEKAFVDGFR</sequence>
<dbReference type="InterPro" id="IPR018164">
    <property type="entry name" value="Ala-tRNA-synth_IIc_N"/>
</dbReference>
<keyword evidence="7" id="KW-0547">Nucleotide-binding</keyword>
<dbReference type="InterPro" id="IPR002318">
    <property type="entry name" value="Ala-tRNA-lgiase_IIc"/>
</dbReference>
<keyword evidence="11" id="KW-0648">Protein biosynthesis</keyword>
<dbReference type="SUPFAM" id="SSF55681">
    <property type="entry name" value="Class II aaRS and biotin synthetases"/>
    <property type="match status" value="1"/>
</dbReference>
<dbReference type="CDD" id="cd00673">
    <property type="entry name" value="AlaRS_core"/>
    <property type="match status" value="1"/>
</dbReference>
<feature type="region of interest" description="Disordered" evidence="14">
    <location>
        <begin position="280"/>
        <end position="361"/>
    </location>
</feature>
<comment type="similarity">
    <text evidence="1">Belongs to the class-II aminoacyl-tRNA synthetase family. Alax-L subfamily.</text>
</comment>
<evidence type="ECO:0000256" key="12">
    <source>
        <dbReference type="ARBA" id="ARBA00023146"/>
    </source>
</evidence>
<dbReference type="STRING" id="72359.L7JYN6"/>
<gene>
    <name evidence="16" type="ORF">THOM_0576</name>
</gene>
<evidence type="ECO:0000256" key="10">
    <source>
        <dbReference type="ARBA" id="ARBA00022884"/>
    </source>
</evidence>
<dbReference type="FunFam" id="3.30.980.10:FF:000004">
    <property type="entry name" value="Alanine--tRNA ligase, cytoplasmic"/>
    <property type="match status" value="1"/>
</dbReference>
<feature type="region of interest" description="Disordered" evidence="14">
    <location>
        <begin position="657"/>
        <end position="731"/>
    </location>
</feature>
<dbReference type="GO" id="GO:0000049">
    <property type="term" value="F:tRNA binding"/>
    <property type="evidence" value="ECO:0007669"/>
    <property type="project" value="UniProtKB-KW"/>
</dbReference>
<dbReference type="GO" id="GO:0004813">
    <property type="term" value="F:alanine-tRNA ligase activity"/>
    <property type="evidence" value="ECO:0007669"/>
    <property type="project" value="UniProtKB-EC"/>
</dbReference>
<evidence type="ECO:0000313" key="17">
    <source>
        <dbReference type="Proteomes" id="UP000011185"/>
    </source>
</evidence>
<dbReference type="SMART" id="SM00863">
    <property type="entry name" value="tRNA_SAD"/>
    <property type="match status" value="1"/>
</dbReference>
<dbReference type="FunCoup" id="L7JYN6">
    <property type="interactions" value="205"/>
</dbReference>
<keyword evidence="5 16" id="KW-0436">Ligase</keyword>
<dbReference type="InterPro" id="IPR018162">
    <property type="entry name" value="Ala-tRNA-ligase_IIc_anticod-bd"/>
</dbReference>
<feature type="compositionally biased region" description="Basic and acidic residues" evidence="14">
    <location>
        <begin position="692"/>
        <end position="731"/>
    </location>
</feature>
<dbReference type="Gene3D" id="3.30.980.10">
    <property type="entry name" value="Threonyl-trna Synthetase, Chain A, domain 2"/>
    <property type="match status" value="1"/>
</dbReference>
<dbReference type="Gene3D" id="2.40.30.130">
    <property type="match status" value="1"/>
</dbReference>
<dbReference type="FunFam" id="3.30.930.10:FF:000011">
    <property type="entry name" value="Alanine--tRNA ligase, cytoplasmic"/>
    <property type="match status" value="1"/>
</dbReference>
<dbReference type="Pfam" id="PF01411">
    <property type="entry name" value="tRNA-synt_2c"/>
    <property type="match status" value="2"/>
</dbReference>
<dbReference type="SUPFAM" id="SSF101353">
    <property type="entry name" value="Putative anticodon-binding domain of alanyl-tRNA synthetase (AlaRS)"/>
    <property type="match status" value="1"/>
</dbReference>
<evidence type="ECO:0000256" key="6">
    <source>
        <dbReference type="ARBA" id="ARBA00022723"/>
    </source>
</evidence>
<dbReference type="InterPro" id="IPR012947">
    <property type="entry name" value="tRNA_SAD"/>
</dbReference>
<evidence type="ECO:0000256" key="7">
    <source>
        <dbReference type="ARBA" id="ARBA00022741"/>
    </source>
</evidence>
<dbReference type="OrthoDB" id="2423964at2759"/>
<dbReference type="GO" id="GO:0005524">
    <property type="term" value="F:ATP binding"/>
    <property type="evidence" value="ECO:0007669"/>
    <property type="project" value="UniProtKB-KW"/>
</dbReference>
<protein>
    <recommendedName>
        <fullName evidence="3">Alanine--tRNA ligase</fullName>
        <ecNumber evidence="2">6.1.1.7</ecNumber>
    </recommendedName>
</protein>
<keyword evidence="9" id="KW-0067">ATP-binding</keyword>
<dbReference type="InterPro" id="IPR018165">
    <property type="entry name" value="Ala-tRNA-synth_IIc_core"/>
</dbReference>
<keyword evidence="12 16" id="KW-0030">Aminoacyl-tRNA synthetase</keyword>
<comment type="catalytic activity">
    <reaction evidence="13">
        <text>tRNA(Ala) + L-alanine + ATP = L-alanyl-tRNA(Ala) + AMP + diphosphate</text>
        <dbReference type="Rhea" id="RHEA:12540"/>
        <dbReference type="Rhea" id="RHEA-COMP:9657"/>
        <dbReference type="Rhea" id="RHEA-COMP:9923"/>
        <dbReference type="ChEBI" id="CHEBI:30616"/>
        <dbReference type="ChEBI" id="CHEBI:33019"/>
        <dbReference type="ChEBI" id="CHEBI:57972"/>
        <dbReference type="ChEBI" id="CHEBI:78442"/>
        <dbReference type="ChEBI" id="CHEBI:78497"/>
        <dbReference type="ChEBI" id="CHEBI:456215"/>
        <dbReference type="EC" id="6.1.1.7"/>
    </reaction>
</comment>
<keyword evidence="4" id="KW-0820">tRNA-binding</keyword>
<evidence type="ECO:0000256" key="3">
    <source>
        <dbReference type="ARBA" id="ARBA00017959"/>
    </source>
</evidence>
<dbReference type="GO" id="GO:0002161">
    <property type="term" value="F:aminoacyl-tRNA deacylase activity"/>
    <property type="evidence" value="ECO:0007669"/>
    <property type="project" value="TreeGrafter"/>
</dbReference>
<evidence type="ECO:0000256" key="11">
    <source>
        <dbReference type="ARBA" id="ARBA00022917"/>
    </source>
</evidence>
<keyword evidence="8" id="KW-0862">Zinc</keyword>
<evidence type="ECO:0000256" key="2">
    <source>
        <dbReference type="ARBA" id="ARBA00013168"/>
    </source>
</evidence>
<feature type="compositionally biased region" description="Basic and acidic residues" evidence="14">
    <location>
        <begin position="657"/>
        <end position="685"/>
    </location>
</feature>
<accession>L7JYN6</accession>
<feature type="compositionally biased region" description="Basic and acidic residues" evidence="14">
    <location>
        <begin position="326"/>
        <end position="356"/>
    </location>
</feature>
<evidence type="ECO:0000256" key="9">
    <source>
        <dbReference type="ARBA" id="ARBA00022840"/>
    </source>
</evidence>
<feature type="domain" description="Alanyl-transfer RNA synthetases family profile" evidence="15">
    <location>
        <begin position="5"/>
        <end position="897"/>
    </location>
</feature>
<organism evidence="16 17">
    <name type="scientific">Trachipleistophora hominis</name>
    <name type="common">Microsporidian parasite</name>
    <dbReference type="NCBI Taxonomy" id="72359"/>
    <lineage>
        <taxon>Eukaryota</taxon>
        <taxon>Fungi</taxon>
        <taxon>Fungi incertae sedis</taxon>
        <taxon>Microsporidia</taxon>
        <taxon>Pleistophoridae</taxon>
        <taxon>Trachipleistophora</taxon>
    </lineage>
</organism>
<dbReference type="GO" id="GO:0046872">
    <property type="term" value="F:metal ion binding"/>
    <property type="evidence" value="ECO:0007669"/>
    <property type="project" value="UniProtKB-KW"/>
</dbReference>
<evidence type="ECO:0000256" key="4">
    <source>
        <dbReference type="ARBA" id="ARBA00022555"/>
    </source>
</evidence>
<dbReference type="Gene3D" id="3.30.930.10">
    <property type="entry name" value="Bira Bifunctional Protein, Domain 2"/>
    <property type="match status" value="1"/>
</dbReference>
<dbReference type="HOGENOM" id="CLU_004485_5_0_1"/>
<keyword evidence="10" id="KW-0694">RNA-binding</keyword>
<dbReference type="AlphaFoldDB" id="L7JYN6"/>
<keyword evidence="6" id="KW-0479">Metal-binding</keyword>
<dbReference type="VEuPathDB" id="MicrosporidiaDB:THOM_0576"/>
<dbReference type="InParanoid" id="L7JYN6"/>
<feature type="compositionally biased region" description="Basic and acidic residues" evidence="14">
    <location>
        <begin position="308"/>
        <end position="320"/>
    </location>
</feature>
<evidence type="ECO:0000256" key="8">
    <source>
        <dbReference type="ARBA" id="ARBA00022833"/>
    </source>
</evidence>
<dbReference type="PROSITE" id="PS50860">
    <property type="entry name" value="AA_TRNA_LIGASE_II_ALA"/>
    <property type="match status" value="1"/>
</dbReference>
<evidence type="ECO:0000256" key="5">
    <source>
        <dbReference type="ARBA" id="ARBA00022598"/>
    </source>
</evidence>
<dbReference type="EC" id="6.1.1.7" evidence="2"/>
<dbReference type="GO" id="GO:0006419">
    <property type="term" value="P:alanyl-tRNA aminoacylation"/>
    <property type="evidence" value="ECO:0007669"/>
    <property type="project" value="InterPro"/>
</dbReference>
<dbReference type="PANTHER" id="PTHR11777:SF9">
    <property type="entry name" value="ALANINE--TRNA LIGASE, CYTOPLASMIC"/>
    <property type="match status" value="1"/>
</dbReference>
<dbReference type="SUPFAM" id="SSF55186">
    <property type="entry name" value="ThrRS/AlaRS common domain"/>
    <property type="match status" value="1"/>
</dbReference>
<dbReference type="InterPro" id="IPR050058">
    <property type="entry name" value="Ala-tRNA_ligase"/>
</dbReference>
<dbReference type="Pfam" id="PF07973">
    <property type="entry name" value="tRNA_SAD"/>
    <property type="match status" value="1"/>
</dbReference>
<reference evidence="16 17" key="1">
    <citation type="journal article" date="2012" name="PLoS Pathog.">
        <title>The genome of the obligate intracellular parasite Trachipleistophora hominis: new insights into microsporidian genome dynamics and reductive evolution.</title>
        <authorList>
            <person name="Heinz E."/>
            <person name="Williams T.A."/>
            <person name="Nakjang S."/>
            <person name="Noel C.J."/>
            <person name="Swan D.C."/>
            <person name="Goldberg A.V."/>
            <person name="Harris S.R."/>
            <person name="Weinmaier T."/>
            <person name="Markert S."/>
            <person name="Becher D."/>
            <person name="Bernhardt J."/>
            <person name="Dagan T."/>
            <person name="Hacker C."/>
            <person name="Lucocq J.M."/>
            <person name="Schweder T."/>
            <person name="Rattei T."/>
            <person name="Hall N."/>
            <person name="Hirt R.P."/>
            <person name="Embley T.M."/>
        </authorList>
    </citation>
    <scope>NUCLEOTIDE SEQUENCE [LARGE SCALE GENOMIC DNA]</scope>
</reference>
<dbReference type="InterPro" id="IPR009000">
    <property type="entry name" value="Transl_B-barrel_sf"/>
</dbReference>
<dbReference type="EMBL" id="JH993847">
    <property type="protein sequence ID" value="ELQ76430.1"/>
    <property type="molecule type" value="Genomic_DNA"/>
</dbReference>
<dbReference type="InterPro" id="IPR045864">
    <property type="entry name" value="aa-tRNA-synth_II/BPL/LPL"/>
</dbReference>
<proteinExistence type="inferred from homology"/>
<evidence type="ECO:0000256" key="1">
    <source>
        <dbReference type="ARBA" id="ARBA00008429"/>
    </source>
</evidence>
<evidence type="ECO:0000256" key="13">
    <source>
        <dbReference type="ARBA" id="ARBA00048300"/>
    </source>
</evidence>
<evidence type="ECO:0000313" key="16">
    <source>
        <dbReference type="EMBL" id="ELQ76430.1"/>
    </source>
</evidence>